<feature type="chain" id="PRO_5006857231" evidence="1">
    <location>
        <begin position="18"/>
        <end position="460"/>
    </location>
</feature>
<keyword evidence="1" id="KW-0732">Signal</keyword>
<keyword evidence="3" id="KW-1185">Reference proteome</keyword>
<proteinExistence type="predicted"/>
<organism evidence="2 3">
    <name type="scientific">Aspergillus calidoustus</name>
    <dbReference type="NCBI Taxonomy" id="454130"/>
    <lineage>
        <taxon>Eukaryota</taxon>
        <taxon>Fungi</taxon>
        <taxon>Dikarya</taxon>
        <taxon>Ascomycota</taxon>
        <taxon>Pezizomycotina</taxon>
        <taxon>Eurotiomycetes</taxon>
        <taxon>Eurotiomycetidae</taxon>
        <taxon>Eurotiales</taxon>
        <taxon>Aspergillaceae</taxon>
        <taxon>Aspergillus</taxon>
        <taxon>Aspergillus subgen. Nidulantes</taxon>
    </lineage>
</organism>
<feature type="signal peptide" evidence="1">
    <location>
        <begin position="1"/>
        <end position="17"/>
    </location>
</feature>
<evidence type="ECO:0000313" key="2">
    <source>
        <dbReference type="EMBL" id="CEL02177.1"/>
    </source>
</evidence>
<dbReference type="InterPro" id="IPR012332">
    <property type="entry name" value="Autotransporter_pectin_lyase_C"/>
</dbReference>
<protein>
    <submittedName>
        <fullName evidence="2">Uncharacterized protein</fullName>
    </submittedName>
</protein>
<dbReference type="Proteomes" id="UP000054771">
    <property type="component" value="Unassembled WGS sequence"/>
</dbReference>
<evidence type="ECO:0000256" key="1">
    <source>
        <dbReference type="SAM" id="SignalP"/>
    </source>
</evidence>
<gene>
    <name evidence="2" type="ORF">ASPCAL03349</name>
</gene>
<evidence type="ECO:0000313" key="3">
    <source>
        <dbReference type="Proteomes" id="UP000054771"/>
    </source>
</evidence>
<dbReference type="STRING" id="454130.A0A0U5FRM4"/>
<sequence length="460" mass="49253">MARLFYLIFVAASLTRADITVSDPSDAINPADWAADNAYIFDWHNAGNVNQEIAIRGPYTYNHQRAKIRHRVLEDTGNDTSVLVVANGSDVDVAYTTISKFGYITSLNQASFYGVNAAINNANHSTLALSNVNVTTHNGAANVYTYGTGSVTYADNVWLYSSGPVSHGLYASGNGTVYAKNVRHYAGGTRSSSFSGDYPAGYLHVQDSVAHTDGVGSAICFLQGLCNMTNVIGYARNSPAMISDNALGDVTGIWRNSELTAGLLGGMVMISDSQIRNGTTVVLDNTRLTVLGETTPGLWFGNVIATVDVIASTINTSSGILAVSNYSFLTQDFNYYAGYEDNNNLSAAQATINVQDSNLSGSIVVYNRSSISFNLAQYSNWNGEATIGYGEGYLAVSLDSTSTWALTSNSVLQNFTNADRSLSNIISNGYNITYDAKSTANHVWGGKTYKLHGGGRMYPL</sequence>
<dbReference type="EMBL" id="CDMC01000003">
    <property type="protein sequence ID" value="CEL02177.1"/>
    <property type="molecule type" value="Genomic_DNA"/>
</dbReference>
<dbReference type="OrthoDB" id="10018600at2759"/>
<name>A0A0U5FRM4_ASPCI</name>
<accession>A0A0U5FRM4</accession>
<dbReference type="Gene3D" id="2.160.20.20">
    <property type="match status" value="1"/>
</dbReference>
<reference evidence="3" key="1">
    <citation type="journal article" date="2016" name="Genome Announc.">
        <title>Draft genome sequences of fungus Aspergillus calidoustus.</title>
        <authorList>
            <person name="Horn F."/>
            <person name="Linde J."/>
            <person name="Mattern D.J."/>
            <person name="Walther G."/>
            <person name="Guthke R."/>
            <person name="Scherlach K."/>
            <person name="Martin K."/>
            <person name="Brakhage A.A."/>
            <person name="Petzke L."/>
            <person name="Valiante V."/>
        </authorList>
    </citation>
    <scope>NUCLEOTIDE SEQUENCE [LARGE SCALE GENOMIC DNA]</scope>
    <source>
        <strain evidence="3">SF006504</strain>
    </source>
</reference>
<dbReference type="OMA" id="WADDNAY"/>
<dbReference type="AlphaFoldDB" id="A0A0U5FRM4"/>